<dbReference type="RefSeq" id="WP_068405005.1">
    <property type="nucleotide sequence ID" value="NZ_CP014504.1"/>
</dbReference>
<proteinExistence type="predicted"/>
<evidence type="ECO:0000256" key="1">
    <source>
        <dbReference type="SAM" id="SignalP"/>
    </source>
</evidence>
<dbReference type="AlphaFoldDB" id="A0A127VJ37"/>
<evidence type="ECO:0000313" key="3">
    <source>
        <dbReference type="Proteomes" id="UP000071561"/>
    </source>
</evidence>
<evidence type="ECO:0000313" key="2">
    <source>
        <dbReference type="EMBL" id="AMQ01211.1"/>
    </source>
</evidence>
<dbReference type="OrthoDB" id="770734at2"/>
<reference evidence="2 3" key="1">
    <citation type="submission" date="2016-03" db="EMBL/GenBank/DDBJ databases">
        <title>Complete genome sequence of Pedobacter cryoconitis PAMC 27485.</title>
        <authorList>
            <person name="Lee J."/>
            <person name="Kim O.-S."/>
        </authorList>
    </citation>
    <scope>NUCLEOTIDE SEQUENCE [LARGE SCALE GENOMIC DNA]</scope>
    <source>
        <strain evidence="2 3">PAMC 27485</strain>
    </source>
</reference>
<protein>
    <recommendedName>
        <fullName evidence="4">IPT/TIG domain-containing protein</fullName>
    </recommendedName>
</protein>
<accession>A0A127VJ37</accession>
<dbReference type="EMBL" id="CP014504">
    <property type="protein sequence ID" value="AMQ01211.1"/>
    <property type="molecule type" value="Genomic_DNA"/>
</dbReference>
<keyword evidence="3" id="KW-1185">Reference proteome</keyword>
<organism evidence="2 3">
    <name type="scientific">Pedobacter cryoconitis</name>
    <dbReference type="NCBI Taxonomy" id="188932"/>
    <lineage>
        <taxon>Bacteria</taxon>
        <taxon>Pseudomonadati</taxon>
        <taxon>Bacteroidota</taxon>
        <taxon>Sphingobacteriia</taxon>
        <taxon>Sphingobacteriales</taxon>
        <taxon>Sphingobacteriaceae</taxon>
        <taxon>Pedobacter</taxon>
    </lineage>
</organism>
<sequence precursor="true">MKRNLILSLALVLGFSTFNANANEAPQIVKIVPVKNTPGNNIQGPSTVYLSNGAYTYTVSGLGNKFPADAIWSIGGNPSIQFPVSAPVNGSTSITFSGTDFASGPAGKRFIYLIGTTDDGLITIFATKLVNVYN</sequence>
<dbReference type="Proteomes" id="UP000071561">
    <property type="component" value="Chromosome"/>
</dbReference>
<dbReference type="KEGG" id="pcm:AY601_4368"/>
<name>A0A127VJ37_9SPHI</name>
<feature type="chain" id="PRO_5007280705" description="IPT/TIG domain-containing protein" evidence="1">
    <location>
        <begin position="23"/>
        <end position="134"/>
    </location>
</feature>
<feature type="signal peptide" evidence="1">
    <location>
        <begin position="1"/>
        <end position="22"/>
    </location>
</feature>
<gene>
    <name evidence="2" type="ORF">AY601_4368</name>
</gene>
<dbReference type="PATRIC" id="fig|188932.3.peg.4527"/>
<keyword evidence="1" id="KW-0732">Signal</keyword>
<evidence type="ECO:0008006" key="4">
    <source>
        <dbReference type="Google" id="ProtNLM"/>
    </source>
</evidence>